<evidence type="ECO:0000256" key="1">
    <source>
        <dbReference type="PIRSR" id="PIRSR037031-50"/>
    </source>
</evidence>
<keyword evidence="2" id="KW-1015">Disulfide bond</keyword>
<feature type="active site" description="Nucleophile" evidence="1">
    <location>
        <position position="10"/>
    </location>
</feature>
<dbReference type="PANTHER" id="PTHR36450">
    <property type="entry name" value="THIOREDOXIN"/>
    <property type="match status" value="1"/>
</dbReference>
<sequence>MEIKVLGPGCKKCQQTEAVVKEAVTESGVQASVGHVTDAMEIASYGVFGTPAVVVNGEVKSVGKIPKKEEVLSWIRAAS</sequence>
<comment type="caution">
    <text evidence="4">The sequence shown here is derived from an EMBL/GenBank/DDBJ whole genome shotgun (WGS) entry which is preliminary data.</text>
</comment>
<keyword evidence="5" id="KW-1185">Reference proteome</keyword>
<dbReference type="NCBIfam" id="TIGR00412">
    <property type="entry name" value="redox_disulf_2"/>
    <property type="match status" value="1"/>
</dbReference>
<feature type="disulfide bond" description="Redox-active" evidence="2">
    <location>
        <begin position="10"/>
        <end position="13"/>
    </location>
</feature>
<dbReference type="InterPro" id="IPR012336">
    <property type="entry name" value="Thioredoxin-like_fold"/>
</dbReference>
<accession>A0A3N1USH6</accession>
<dbReference type="EMBL" id="RJVA01000012">
    <property type="protein sequence ID" value="ROQ92349.1"/>
    <property type="molecule type" value="Genomic_DNA"/>
</dbReference>
<evidence type="ECO:0000256" key="2">
    <source>
        <dbReference type="PIRSR" id="PIRSR037031-51"/>
    </source>
</evidence>
<dbReference type="InterPro" id="IPR005243">
    <property type="entry name" value="THIRX-like_proc"/>
</dbReference>
<evidence type="ECO:0000313" key="5">
    <source>
        <dbReference type="Proteomes" id="UP000276223"/>
    </source>
</evidence>
<dbReference type="Gene3D" id="3.40.30.10">
    <property type="entry name" value="Glutaredoxin"/>
    <property type="match status" value="1"/>
</dbReference>
<evidence type="ECO:0000313" key="4">
    <source>
        <dbReference type="EMBL" id="ROQ92349.1"/>
    </source>
</evidence>
<reference evidence="4 5" key="1">
    <citation type="submission" date="2018-11" db="EMBL/GenBank/DDBJ databases">
        <title>Genomic Encyclopedia of Type Strains, Phase IV (KMG-IV): sequencing the most valuable type-strain genomes for metagenomic binning, comparative biology and taxonomic classification.</title>
        <authorList>
            <person name="Goeker M."/>
        </authorList>
    </citation>
    <scope>NUCLEOTIDE SEQUENCE [LARGE SCALE GENOMIC DNA]</scope>
    <source>
        <strain evidence="4 5">DSM 22027</strain>
    </source>
</reference>
<protein>
    <submittedName>
        <fullName evidence="4">Small redox-active disulfide protein 2</fullName>
    </submittedName>
</protein>
<dbReference type="Pfam" id="PF13192">
    <property type="entry name" value="Thioredoxin_3"/>
    <property type="match status" value="1"/>
</dbReference>
<dbReference type="InterPro" id="IPR036249">
    <property type="entry name" value="Thioredoxin-like_sf"/>
</dbReference>
<proteinExistence type="predicted"/>
<dbReference type="SUPFAM" id="SSF52833">
    <property type="entry name" value="Thioredoxin-like"/>
    <property type="match status" value="1"/>
</dbReference>
<dbReference type="RefSeq" id="WP_123290505.1">
    <property type="nucleotide sequence ID" value="NZ_RJVA01000012.1"/>
</dbReference>
<feature type="domain" description="Thioredoxin-like fold" evidence="3">
    <location>
        <begin position="1"/>
        <end position="75"/>
    </location>
</feature>
<dbReference type="PIRSF" id="PIRSF037031">
    <property type="entry name" value="Redox_disulphide_2"/>
    <property type="match status" value="1"/>
</dbReference>
<organism evidence="4 5">
    <name type="scientific">Desulfosoma caldarium</name>
    <dbReference type="NCBI Taxonomy" id="610254"/>
    <lineage>
        <taxon>Bacteria</taxon>
        <taxon>Pseudomonadati</taxon>
        <taxon>Thermodesulfobacteriota</taxon>
        <taxon>Syntrophobacteria</taxon>
        <taxon>Syntrophobacterales</taxon>
        <taxon>Syntrophobacteraceae</taxon>
        <taxon>Desulfosoma</taxon>
    </lineage>
</organism>
<name>A0A3N1USH6_9BACT</name>
<dbReference type="Proteomes" id="UP000276223">
    <property type="component" value="Unassembled WGS sequence"/>
</dbReference>
<dbReference type="PANTHER" id="PTHR36450:SF1">
    <property type="entry name" value="THIOREDOXIN"/>
    <property type="match status" value="1"/>
</dbReference>
<feature type="active site" description="Nucleophile" evidence="1">
    <location>
        <position position="13"/>
    </location>
</feature>
<gene>
    <name evidence="4" type="ORF">EDC27_2055</name>
</gene>
<dbReference type="OrthoDB" id="9800630at2"/>
<dbReference type="AlphaFoldDB" id="A0A3N1USH6"/>
<dbReference type="CDD" id="cd02972">
    <property type="entry name" value="DsbA_family"/>
    <property type="match status" value="1"/>
</dbReference>
<evidence type="ECO:0000259" key="3">
    <source>
        <dbReference type="Pfam" id="PF13192"/>
    </source>
</evidence>
<keyword evidence="2" id="KW-0676">Redox-active center</keyword>